<dbReference type="AlphaFoldDB" id="A0A8E2DTU9"/>
<accession>A0A8E2DTU9</accession>
<dbReference type="OrthoDB" id="2586076at2759"/>
<dbReference type="Proteomes" id="UP000250043">
    <property type="component" value="Unassembled WGS sequence"/>
</dbReference>
<keyword evidence="2" id="KW-1185">Reference proteome</keyword>
<name>A0A8E2DTU9_9APHY</name>
<organism evidence="1 2">
    <name type="scientific">Obba rivulosa</name>
    <dbReference type="NCBI Taxonomy" id="1052685"/>
    <lineage>
        <taxon>Eukaryota</taxon>
        <taxon>Fungi</taxon>
        <taxon>Dikarya</taxon>
        <taxon>Basidiomycota</taxon>
        <taxon>Agaricomycotina</taxon>
        <taxon>Agaricomycetes</taxon>
        <taxon>Polyporales</taxon>
        <taxon>Gelatoporiaceae</taxon>
        <taxon>Obba</taxon>
    </lineage>
</organism>
<evidence type="ECO:0008006" key="3">
    <source>
        <dbReference type="Google" id="ProtNLM"/>
    </source>
</evidence>
<proteinExistence type="predicted"/>
<reference evidence="1 2" key="1">
    <citation type="submission" date="2016-07" db="EMBL/GenBank/DDBJ databases">
        <title>Draft genome of the white-rot fungus Obba rivulosa 3A-2.</title>
        <authorList>
            <consortium name="DOE Joint Genome Institute"/>
            <person name="Miettinen O."/>
            <person name="Riley R."/>
            <person name="Acob R."/>
            <person name="Barry K."/>
            <person name="Cullen D."/>
            <person name="De Vries R."/>
            <person name="Hainaut M."/>
            <person name="Hatakka A."/>
            <person name="Henrissat B."/>
            <person name="Hilden K."/>
            <person name="Kuo R."/>
            <person name="Labutti K."/>
            <person name="Lipzen A."/>
            <person name="Makela M.R."/>
            <person name="Sandor L."/>
            <person name="Spatafora J.W."/>
            <person name="Grigoriev I.V."/>
            <person name="Hibbett D.S."/>
        </authorList>
    </citation>
    <scope>NUCLEOTIDE SEQUENCE [LARGE SCALE GENOMIC DNA]</scope>
    <source>
        <strain evidence="1 2">3A-2</strain>
    </source>
</reference>
<dbReference type="EMBL" id="KV722335">
    <property type="protein sequence ID" value="OCH95576.1"/>
    <property type="molecule type" value="Genomic_DNA"/>
</dbReference>
<sequence length="418" mass="45636">MDADSPPSYCNPASCNPVPLYSETPSHCEHVLQPVASAPPIARCSYDLVYRGDSLEVNLGKSLWGLKFPAYGKGGVVEGIVRLRKSCKHVMEVTAVLRGVAKTSSIQHARVAVPEIWTKVVLSRTMVLFSSANCSISHLDNDFSLSIPFVDSANEGGQPLPPSFTAYLPGTTCEIIYHLQLDVVRRGLRRHETLTIPLLYLPKSRPCSPPTRDIRPPILHAPADECVKLVTLPVLWQPNCCLKGRRSSAPQTASVALPSPACFSSGDEIPVAFSIVCPHLPAFANLLVKNLSLCLVKRKKLYTDDGTRISVREQSISQADILLVGDSQEGFMRLKATLQAGASGKESSFKVDKMVAVEYFIRLVIHSPAKGKNPPVLRHEESIQLTTDQYGTHSTELLMMGGIPTPAMGLTDLYRSLR</sequence>
<protein>
    <recommendedName>
        <fullName evidence="3">Arrestin-like N-terminal domain-containing protein</fullName>
    </recommendedName>
</protein>
<evidence type="ECO:0000313" key="1">
    <source>
        <dbReference type="EMBL" id="OCH95576.1"/>
    </source>
</evidence>
<gene>
    <name evidence="1" type="ORF">OBBRIDRAFT_720289</name>
</gene>
<evidence type="ECO:0000313" key="2">
    <source>
        <dbReference type="Proteomes" id="UP000250043"/>
    </source>
</evidence>